<keyword evidence="2" id="KW-1185">Reference proteome</keyword>
<dbReference type="AlphaFoldDB" id="A0A1C7NQT9"/>
<organism evidence="1 2">
    <name type="scientific">Choanephora cucurbitarum</name>
    <dbReference type="NCBI Taxonomy" id="101091"/>
    <lineage>
        <taxon>Eukaryota</taxon>
        <taxon>Fungi</taxon>
        <taxon>Fungi incertae sedis</taxon>
        <taxon>Mucoromycota</taxon>
        <taxon>Mucoromycotina</taxon>
        <taxon>Mucoromycetes</taxon>
        <taxon>Mucorales</taxon>
        <taxon>Mucorineae</taxon>
        <taxon>Choanephoraceae</taxon>
        <taxon>Choanephoroideae</taxon>
        <taxon>Choanephora</taxon>
    </lineage>
</organism>
<sequence length="119" mass="13749">MINTALWFKKKYPGNRHQNNQDTKLSTISFNMEQGHLLPKDEVTMQKSLGAEAMEKYISQTKNKAIRIKKQHSASSRIGCSLLISTWTQNRPDNLRKLCHQTGALSWHKPLSDLNRETR</sequence>
<proteinExistence type="predicted"/>
<comment type="caution">
    <text evidence="1">The sequence shown here is derived from an EMBL/GenBank/DDBJ whole genome shotgun (WGS) entry which is preliminary data.</text>
</comment>
<evidence type="ECO:0000313" key="2">
    <source>
        <dbReference type="Proteomes" id="UP000093000"/>
    </source>
</evidence>
<protein>
    <submittedName>
        <fullName evidence="1">Uncharacterized protein</fullName>
    </submittedName>
</protein>
<evidence type="ECO:0000313" key="1">
    <source>
        <dbReference type="EMBL" id="OBZ91463.1"/>
    </source>
</evidence>
<dbReference type="Proteomes" id="UP000093000">
    <property type="component" value="Unassembled WGS sequence"/>
</dbReference>
<dbReference type="EMBL" id="LUGH01000011">
    <property type="protein sequence ID" value="OBZ91463.1"/>
    <property type="molecule type" value="Genomic_DNA"/>
</dbReference>
<reference evidence="1 2" key="1">
    <citation type="submission" date="2016-03" db="EMBL/GenBank/DDBJ databases">
        <title>Choanephora cucurbitarum.</title>
        <authorList>
            <person name="Min B."/>
            <person name="Park H."/>
            <person name="Park J.-H."/>
            <person name="Shin H.-D."/>
            <person name="Choi I.-G."/>
        </authorList>
    </citation>
    <scope>NUCLEOTIDE SEQUENCE [LARGE SCALE GENOMIC DNA]</scope>
    <source>
        <strain evidence="1 2">KUS-F28377</strain>
    </source>
</reference>
<gene>
    <name evidence="1" type="ORF">A0J61_00513</name>
</gene>
<accession>A0A1C7NQT9</accession>
<dbReference type="InParanoid" id="A0A1C7NQT9"/>
<name>A0A1C7NQT9_9FUNG</name>